<evidence type="ECO:0000256" key="1">
    <source>
        <dbReference type="SAM" id="Phobius"/>
    </source>
</evidence>
<name>A0A1W6MJJ6_9FLAO</name>
<evidence type="ECO:0000313" key="3">
    <source>
        <dbReference type="Proteomes" id="UP000193431"/>
    </source>
</evidence>
<keyword evidence="3" id="KW-1185">Reference proteome</keyword>
<feature type="transmembrane region" description="Helical" evidence="1">
    <location>
        <begin position="29"/>
        <end position="48"/>
    </location>
</feature>
<dbReference type="RefSeq" id="WP_085766560.1">
    <property type="nucleotide sequence ID" value="NZ_CP019344.1"/>
</dbReference>
<sequence>MEEPLNAVITKNKVSFDNIRGKIITYMKFKTYFLLTFALLFSVIANAQGPPPFDPDVDDATAPIPGLAAAALIALGIGAYKTFKKK</sequence>
<dbReference type="Proteomes" id="UP000193431">
    <property type="component" value="Chromosome"/>
</dbReference>
<feature type="transmembrane region" description="Helical" evidence="1">
    <location>
        <begin position="60"/>
        <end position="80"/>
    </location>
</feature>
<dbReference type="AlphaFoldDB" id="A0A1W6MJJ6"/>
<organism evidence="2 3">
    <name type="scientific">Nonlabens spongiae</name>
    <dbReference type="NCBI Taxonomy" id="331648"/>
    <lineage>
        <taxon>Bacteria</taxon>
        <taxon>Pseudomonadati</taxon>
        <taxon>Bacteroidota</taxon>
        <taxon>Flavobacteriia</taxon>
        <taxon>Flavobacteriales</taxon>
        <taxon>Flavobacteriaceae</taxon>
        <taxon>Nonlabens</taxon>
    </lineage>
</organism>
<evidence type="ECO:0000313" key="2">
    <source>
        <dbReference type="EMBL" id="ARN77760.1"/>
    </source>
</evidence>
<keyword evidence="1" id="KW-0472">Membrane</keyword>
<gene>
    <name evidence="2" type="ORF">BST97_06975</name>
</gene>
<accession>A0A1W6MJJ6</accession>
<protein>
    <submittedName>
        <fullName evidence="2">Uncharacterized protein</fullName>
    </submittedName>
</protein>
<dbReference type="EMBL" id="CP019344">
    <property type="protein sequence ID" value="ARN77760.1"/>
    <property type="molecule type" value="Genomic_DNA"/>
</dbReference>
<reference evidence="2 3" key="1">
    <citation type="submission" date="2016-11" db="EMBL/GenBank/DDBJ databases">
        <title>Trade-off between light-utilization and light-protection in marine flavobacteria.</title>
        <authorList>
            <person name="Kumagai Y."/>
        </authorList>
    </citation>
    <scope>NUCLEOTIDE SEQUENCE [LARGE SCALE GENOMIC DNA]</scope>
    <source>
        <strain evidence="2 3">JCM 13191</strain>
    </source>
</reference>
<proteinExistence type="predicted"/>
<keyword evidence="1" id="KW-0812">Transmembrane</keyword>
<keyword evidence="1" id="KW-1133">Transmembrane helix</keyword>
<dbReference type="STRING" id="331648.BST97_06975"/>